<protein>
    <submittedName>
        <fullName evidence="2">Uncharacterized protein</fullName>
    </submittedName>
</protein>
<gene>
    <name evidence="2" type="ORF">GCM10010361_31710</name>
</gene>
<proteinExistence type="predicted"/>
<evidence type="ECO:0000256" key="1">
    <source>
        <dbReference type="SAM" id="Phobius"/>
    </source>
</evidence>
<evidence type="ECO:0000313" key="3">
    <source>
        <dbReference type="Proteomes" id="UP001500909"/>
    </source>
</evidence>
<keyword evidence="1" id="KW-0812">Transmembrane</keyword>
<dbReference type="RefSeq" id="WP_052869127.1">
    <property type="nucleotide sequence ID" value="NZ_BAAABY010000023.1"/>
</dbReference>
<accession>A0ABN1A1Q3</accession>
<keyword evidence="3" id="KW-1185">Reference proteome</keyword>
<reference evidence="2 3" key="1">
    <citation type="journal article" date="2019" name="Int. J. Syst. Evol. Microbiol.">
        <title>The Global Catalogue of Microorganisms (GCM) 10K type strain sequencing project: providing services to taxonomists for standard genome sequencing and annotation.</title>
        <authorList>
            <consortium name="The Broad Institute Genomics Platform"/>
            <consortium name="The Broad Institute Genome Sequencing Center for Infectious Disease"/>
            <person name="Wu L."/>
            <person name="Ma J."/>
        </authorList>
    </citation>
    <scope>NUCLEOTIDE SEQUENCE [LARGE SCALE GENOMIC DNA]</scope>
    <source>
        <strain evidence="2 3">JCM 4805</strain>
    </source>
</reference>
<keyword evidence="1" id="KW-0472">Membrane</keyword>
<keyword evidence="1" id="KW-1133">Transmembrane helix</keyword>
<dbReference type="EMBL" id="BAAABY010000023">
    <property type="protein sequence ID" value="GAA0465318.1"/>
    <property type="molecule type" value="Genomic_DNA"/>
</dbReference>
<feature type="transmembrane region" description="Helical" evidence="1">
    <location>
        <begin position="34"/>
        <end position="58"/>
    </location>
</feature>
<organism evidence="2 3">
    <name type="scientific">Streptomyces olivaceiscleroticus</name>
    <dbReference type="NCBI Taxonomy" id="68245"/>
    <lineage>
        <taxon>Bacteria</taxon>
        <taxon>Bacillati</taxon>
        <taxon>Actinomycetota</taxon>
        <taxon>Actinomycetes</taxon>
        <taxon>Kitasatosporales</taxon>
        <taxon>Streptomycetaceae</taxon>
        <taxon>Streptomyces</taxon>
    </lineage>
</organism>
<sequence>MNVGSGQWVRTRRPEDAENFLAEKRMEEERAGSFGVGGVILGVIAVLALVAWGVWAIAS</sequence>
<dbReference type="Proteomes" id="UP001500909">
    <property type="component" value="Unassembled WGS sequence"/>
</dbReference>
<name>A0ABN1A1Q3_9ACTN</name>
<evidence type="ECO:0000313" key="2">
    <source>
        <dbReference type="EMBL" id="GAA0465318.1"/>
    </source>
</evidence>
<comment type="caution">
    <text evidence="2">The sequence shown here is derived from an EMBL/GenBank/DDBJ whole genome shotgun (WGS) entry which is preliminary data.</text>
</comment>